<evidence type="ECO:0000313" key="1">
    <source>
        <dbReference type="EMBL" id="GFU38586.1"/>
    </source>
</evidence>
<comment type="caution">
    <text evidence="1">The sequence shown here is derived from an EMBL/GenBank/DDBJ whole genome shotgun (WGS) entry which is preliminary data.</text>
</comment>
<keyword evidence="2" id="KW-1185">Reference proteome</keyword>
<proteinExistence type="predicted"/>
<reference evidence="1" key="1">
    <citation type="submission" date="2020-08" db="EMBL/GenBank/DDBJ databases">
        <title>Multicomponent nature underlies the extraordinary mechanical properties of spider dragline silk.</title>
        <authorList>
            <person name="Kono N."/>
            <person name="Nakamura H."/>
            <person name="Mori M."/>
            <person name="Yoshida Y."/>
            <person name="Ohtoshi R."/>
            <person name="Malay A.D."/>
            <person name="Moran D.A.P."/>
            <person name="Tomita M."/>
            <person name="Numata K."/>
            <person name="Arakawa K."/>
        </authorList>
    </citation>
    <scope>NUCLEOTIDE SEQUENCE</scope>
</reference>
<name>A0A8X6QVI0_NEPPI</name>
<accession>A0A8X6QVI0</accession>
<sequence length="113" mass="13261">MDSPDHHLIPSDTMQMKSVKTNKLRNILREHVFIRWRKTKRFGMGHLYFHPITKRSETSERWSGYPWQPSEKDQILSVIKKCKYSVASLNSCHGDSKRFQSATGFSFVSLVLF</sequence>
<organism evidence="1 2">
    <name type="scientific">Nephila pilipes</name>
    <name type="common">Giant wood spider</name>
    <name type="synonym">Nephila maculata</name>
    <dbReference type="NCBI Taxonomy" id="299642"/>
    <lineage>
        <taxon>Eukaryota</taxon>
        <taxon>Metazoa</taxon>
        <taxon>Ecdysozoa</taxon>
        <taxon>Arthropoda</taxon>
        <taxon>Chelicerata</taxon>
        <taxon>Arachnida</taxon>
        <taxon>Araneae</taxon>
        <taxon>Araneomorphae</taxon>
        <taxon>Entelegynae</taxon>
        <taxon>Araneoidea</taxon>
        <taxon>Nephilidae</taxon>
        <taxon>Nephila</taxon>
    </lineage>
</organism>
<dbReference type="AlphaFoldDB" id="A0A8X6QVI0"/>
<dbReference type="EMBL" id="BMAW01084384">
    <property type="protein sequence ID" value="GFU38586.1"/>
    <property type="molecule type" value="Genomic_DNA"/>
</dbReference>
<evidence type="ECO:0000313" key="2">
    <source>
        <dbReference type="Proteomes" id="UP000887013"/>
    </source>
</evidence>
<gene>
    <name evidence="1" type="ORF">NPIL_252921</name>
</gene>
<dbReference type="Proteomes" id="UP000887013">
    <property type="component" value="Unassembled WGS sequence"/>
</dbReference>
<protein>
    <submittedName>
        <fullName evidence="1">Uncharacterized protein</fullName>
    </submittedName>
</protein>